<feature type="region of interest" description="Disordered" evidence="1">
    <location>
        <begin position="335"/>
        <end position="389"/>
    </location>
</feature>
<evidence type="ECO:0000313" key="4">
    <source>
        <dbReference type="Proteomes" id="UP001301769"/>
    </source>
</evidence>
<protein>
    <recommendedName>
        <fullName evidence="5">Conidiation-specific protein 13</fullName>
    </recommendedName>
</protein>
<dbReference type="EMBL" id="MU858115">
    <property type="protein sequence ID" value="KAK4213083.1"/>
    <property type="molecule type" value="Genomic_DNA"/>
</dbReference>
<dbReference type="AlphaFoldDB" id="A0AAN7B6W8"/>
<dbReference type="Gene3D" id="3.40.390.10">
    <property type="entry name" value="Collagenase (Catalytic Domain)"/>
    <property type="match status" value="1"/>
</dbReference>
<reference evidence="3" key="1">
    <citation type="journal article" date="2023" name="Mol. Phylogenet. Evol.">
        <title>Genome-scale phylogeny and comparative genomics of the fungal order Sordariales.</title>
        <authorList>
            <person name="Hensen N."/>
            <person name="Bonometti L."/>
            <person name="Westerberg I."/>
            <person name="Brannstrom I.O."/>
            <person name="Guillou S."/>
            <person name="Cros-Aarteil S."/>
            <person name="Calhoun S."/>
            <person name="Haridas S."/>
            <person name="Kuo A."/>
            <person name="Mondo S."/>
            <person name="Pangilinan J."/>
            <person name="Riley R."/>
            <person name="LaButti K."/>
            <person name="Andreopoulos B."/>
            <person name="Lipzen A."/>
            <person name="Chen C."/>
            <person name="Yan M."/>
            <person name="Daum C."/>
            <person name="Ng V."/>
            <person name="Clum A."/>
            <person name="Steindorff A."/>
            <person name="Ohm R.A."/>
            <person name="Martin F."/>
            <person name="Silar P."/>
            <person name="Natvig D.O."/>
            <person name="Lalanne C."/>
            <person name="Gautier V."/>
            <person name="Ament-Velasquez S.L."/>
            <person name="Kruys A."/>
            <person name="Hutchinson M.I."/>
            <person name="Powell A.J."/>
            <person name="Barry K."/>
            <person name="Miller A.N."/>
            <person name="Grigoriev I.V."/>
            <person name="Debuchy R."/>
            <person name="Gladieux P."/>
            <person name="Hiltunen Thoren M."/>
            <person name="Johannesson H."/>
        </authorList>
    </citation>
    <scope>NUCLEOTIDE SEQUENCE</scope>
    <source>
        <strain evidence="3">PSN293</strain>
    </source>
</reference>
<keyword evidence="4" id="KW-1185">Reference proteome</keyword>
<evidence type="ECO:0008006" key="5">
    <source>
        <dbReference type="Google" id="ProtNLM"/>
    </source>
</evidence>
<dbReference type="GO" id="GO:0008237">
    <property type="term" value="F:metallopeptidase activity"/>
    <property type="evidence" value="ECO:0007669"/>
    <property type="project" value="InterPro"/>
</dbReference>
<proteinExistence type="predicted"/>
<accession>A0AAN7B6W8</accession>
<keyword evidence="2" id="KW-0732">Signal</keyword>
<dbReference type="InterPro" id="IPR024079">
    <property type="entry name" value="MetalloPept_cat_dom_sf"/>
</dbReference>
<evidence type="ECO:0000313" key="3">
    <source>
        <dbReference type="EMBL" id="KAK4213083.1"/>
    </source>
</evidence>
<feature type="compositionally biased region" description="Pro residues" evidence="1">
    <location>
        <begin position="359"/>
        <end position="372"/>
    </location>
</feature>
<reference evidence="3" key="2">
    <citation type="submission" date="2023-05" db="EMBL/GenBank/DDBJ databases">
        <authorList>
            <consortium name="Lawrence Berkeley National Laboratory"/>
            <person name="Steindorff A."/>
            <person name="Hensen N."/>
            <person name="Bonometti L."/>
            <person name="Westerberg I."/>
            <person name="Brannstrom I.O."/>
            <person name="Guillou S."/>
            <person name="Cros-Aarteil S."/>
            <person name="Calhoun S."/>
            <person name="Haridas S."/>
            <person name="Kuo A."/>
            <person name="Mondo S."/>
            <person name="Pangilinan J."/>
            <person name="Riley R."/>
            <person name="Labutti K."/>
            <person name="Andreopoulos B."/>
            <person name="Lipzen A."/>
            <person name="Chen C."/>
            <person name="Yanf M."/>
            <person name="Daum C."/>
            <person name="Ng V."/>
            <person name="Clum A."/>
            <person name="Ohm R."/>
            <person name="Martin F."/>
            <person name="Silar P."/>
            <person name="Natvig D."/>
            <person name="Lalanne C."/>
            <person name="Gautier V."/>
            <person name="Ament-Velasquez S.L."/>
            <person name="Kruys A."/>
            <person name="Hutchinson M.I."/>
            <person name="Powell A.J."/>
            <person name="Barry K."/>
            <person name="Miller A.N."/>
            <person name="Grigoriev I.V."/>
            <person name="Debuchy R."/>
            <person name="Gladieux P."/>
            <person name="Thoren M.H."/>
            <person name="Johannesson H."/>
        </authorList>
    </citation>
    <scope>NUCLEOTIDE SEQUENCE</scope>
    <source>
        <strain evidence="3">PSN293</strain>
    </source>
</reference>
<dbReference type="SUPFAM" id="SSF55486">
    <property type="entry name" value="Metalloproteases ('zincins'), catalytic domain"/>
    <property type="match status" value="1"/>
</dbReference>
<dbReference type="Proteomes" id="UP001301769">
    <property type="component" value="Unassembled WGS sequence"/>
</dbReference>
<feature type="chain" id="PRO_5042934681" description="Conidiation-specific protein 13" evidence="2">
    <location>
        <begin position="23"/>
        <end position="395"/>
    </location>
</feature>
<sequence length="395" mass="43159">MYKQYLAVSLAGLLLQSTGVLGHQERPKPVLVRRDDGTVLNPDPYPYCDPKKDEFCIANGKYLLPPLPIATPDDIGDTAYKKYLPTHEFTLSKWTNGMMPNSCYYWGVETDKWDVADFEMYNVTFSDCEKSPFVLCYHIKAQKDPKQIATEISRLPISMRQSTSTYMVYSDLKTEHYDGFIAASCPDGLIVGISEAYFITALVHEIGHSIDCTLASPDAPLGLYGSQYSNTSTWQDAVDKDGIAASAYGTGSYVENFAEAGRLVLMDNLYPGGLKAFAEGVSNPNITQLKNQLDAIKKSAASKYFNKGGECDLKIKFPFPTDLVNITNIIEKEGKKEPDATASSEVKGPVSSAAQLVPGPGPTSPVPTPPVPDGAAKPDTKGSGARRLRPFFFLL</sequence>
<name>A0AAN7B6W8_9PEZI</name>
<organism evidence="3 4">
    <name type="scientific">Rhypophila decipiens</name>
    <dbReference type="NCBI Taxonomy" id="261697"/>
    <lineage>
        <taxon>Eukaryota</taxon>
        <taxon>Fungi</taxon>
        <taxon>Dikarya</taxon>
        <taxon>Ascomycota</taxon>
        <taxon>Pezizomycotina</taxon>
        <taxon>Sordariomycetes</taxon>
        <taxon>Sordariomycetidae</taxon>
        <taxon>Sordariales</taxon>
        <taxon>Naviculisporaceae</taxon>
        <taxon>Rhypophila</taxon>
    </lineage>
</organism>
<evidence type="ECO:0000256" key="1">
    <source>
        <dbReference type="SAM" id="MobiDB-lite"/>
    </source>
</evidence>
<comment type="caution">
    <text evidence="3">The sequence shown here is derived from an EMBL/GenBank/DDBJ whole genome shotgun (WGS) entry which is preliminary data.</text>
</comment>
<feature type="signal peptide" evidence="2">
    <location>
        <begin position="1"/>
        <end position="22"/>
    </location>
</feature>
<evidence type="ECO:0000256" key="2">
    <source>
        <dbReference type="SAM" id="SignalP"/>
    </source>
</evidence>
<gene>
    <name evidence="3" type="ORF">QBC37DRAFT_423709</name>
</gene>